<dbReference type="SMART" id="SM00363">
    <property type="entry name" value="S4"/>
    <property type="match status" value="1"/>
</dbReference>
<protein>
    <recommendedName>
        <fullName evidence="5">Ribosomal large subunit pseudouridine synthase D</fullName>
        <ecNumber evidence="4">5.4.99.23</ecNumber>
    </recommendedName>
    <alternativeName>
        <fullName evidence="6">23S rRNA pseudouridine(1911/1915/1917) synthase</fullName>
    </alternativeName>
    <alternativeName>
        <fullName evidence="7">rRNA pseudouridylate synthase D</fullName>
    </alternativeName>
    <alternativeName>
        <fullName evidence="8">rRNA-uridine isomerase D</fullName>
    </alternativeName>
</protein>
<evidence type="ECO:0000256" key="7">
    <source>
        <dbReference type="ARBA" id="ARBA00042840"/>
    </source>
</evidence>
<dbReference type="Gene3D" id="3.10.290.10">
    <property type="entry name" value="RNA-binding S4 domain"/>
    <property type="match status" value="1"/>
</dbReference>
<evidence type="ECO:0000256" key="3">
    <source>
        <dbReference type="ARBA" id="ARBA00036882"/>
    </source>
</evidence>
<evidence type="ECO:0000259" key="12">
    <source>
        <dbReference type="SMART" id="SM00363"/>
    </source>
</evidence>
<accession>A0A227KTU9</accession>
<dbReference type="RefSeq" id="WP_066591614.1">
    <property type="nucleotide sequence ID" value="NZ_CAJTBZ010000022.1"/>
</dbReference>
<gene>
    <name evidence="13" type="ORF">ADH67_03245</name>
</gene>
<dbReference type="CDD" id="cd00165">
    <property type="entry name" value="S4"/>
    <property type="match status" value="1"/>
</dbReference>
<dbReference type="Pfam" id="PF01479">
    <property type="entry name" value="S4"/>
    <property type="match status" value="1"/>
</dbReference>
<proteinExistence type="inferred from homology"/>
<dbReference type="InterPro" id="IPR020103">
    <property type="entry name" value="PsdUridine_synth_cat_dom_sf"/>
</dbReference>
<organism evidence="13 14">
    <name type="scientific">Turicimonas muris</name>
    <dbReference type="NCBI Taxonomy" id="1796652"/>
    <lineage>
        <taxon>Bacteria</taxon>
        <taxon>Pseudomonadati</taxon>
        <taxon>Pseudomonadota</taxon>
        <taxon>Betaproteobacteria</taxon>
        <taxon>Burkholderiales</taxon>
        <taxon>Sutterellaceae</taxon>
        <taxon>Turicimonas</taxon>
    </lineage>
</organism>
<dbReference type="NCBIfam" id="TIGR00005">
    <property type="entry name" value="rluA_subfam"/>
    <property type="match status" value="1"/>
</dbReference>
<dbReference type="InterPro" id="IPR006225">
    <property type="entry name" value="PsdUridine_synth_RluC/D"/>
</dbReference>
<dbReference type="PANTHER" id="PTHR21600:SF44">
    <property type="entry name" value="RIBOSOMAL LARGE SUBUNIT PSEUDOURIDINE SYNTHASE D"/>
    <property type="match status" value="1"/>
</dbReference>
<dbReference type="InterPro" id="IPR006224">
    <property type="entry name" value="PsdUridine_synth_RluA-like_CS"/>
</dbReference>
<dbReference type="EC" id="5.4.99.23" evidence="4"/>
<dbReference type="GO" id="GO:0160140">
    <property type="term" value="F:23S rRNA pseudouridine(1911/1915/1917) synthase activity"/>
    <property type="evidence" value="ECO:0007669"/>
    <property type="project" value="UniProtKB-EC"/>
</dbReference>
<evidence type="ECO:0000256" key="8">
    <source>
        <dbReference type="ARBA" id="ARBA00043148"/>
    </source>
</evidence>
<feature type="compositionally biased region" description="Acidic residues" evidence="11">
    <location>
        <begin position="15"/>
        <end position="24"/>
    </location>
</feature>
<keyword evidence="10" id="KW-0694">RNA-binding</keyword>
<evidence type="ECO:0000313" key="13">
    <source>
        <dbReference type="EMBL" id="OXE51324.1"/>
    </source>
</evidence>
<feature type="region of interest" description="Disordered" evidence="11">
    <location>
        <begin position="1"/>
        <end position="24"/>
    </location>
</feature>
<dbReference type="GO" id="GO:0000455">
    <property type="term" value="P:enzyme-directed rRNA pseudouridine synthesis"/>
    <property type="evidence" value="ECO:0007669"/>
    <property type="project" value="UniProtKB-ARBA"/>
</dbReference>
<keyword evidence="2" id="KW-0413">Isomerase</keyword>
<dbReference type="GeneID" id="78363528"/>
<dbReference type="Gene3D" id="3.30.2350.10">
    <property type="entry name" value="Pseudouridine synthase"/>
    <property type="match status" value="1"/>
</dbReference>
<dbReference type="EMBL" id="NHMP01000001">
    <property type="protein sequence ID" value="OXE51324.1"/>
    <property type="molecule type" value="Genomic_DNA"/>
</dbReference>
<comment type="caution">
    <text evidence="13">The sequence shown here is derived from an EMBL/GenBank/DDBJ whole genome shotgun (WGS) entry which is preliminary data.</text>
</comment>
<dbReference type="AlphaFoldDB" id="A0A227KTU9"/>
<dbReference type="PROSITE" id="PS50889">
    <property type="entry name" value="S4"/>
    <property type="match status" value="1"/>
</dbReference>
<reference evidence="14" key="1">
    <citation type="submission" date="2017-05" db="EMBL/GenBank/DDBJ databases">
        <title>Improved OligoMM genomes.</title>
        <authorList>
            <person name="Garzetti D."/>
        </authorList>
    </citation>
    <scope>NUCLEOTIDE SEQUENCE [LARGE SCALE GENOMIC DNA]</scope>
    <source>
        <strain evidence="14">YL45</strain>
    </source>
</reference>
<evidence type="ECO:0000256" key="6">
    <source>
        <dbReference type="ARBA" id="ARBA00042264"/>
    </source>
</evidence>
<dbReference type="Proteomes" id="UP000214610">
    <property type="component" value="Unassembled WGS sequence"/>
</dbReference>
<feature type="domain" description="RNA-binding S4" evidence="12">
    <location>
        <begin position="42"/>
        <end position="102"/>
    </location>
</feature>
<keyword evidence="14" id="KW-1185">Reference proteome</keyword>
<evidence type="ECO:0000256" key="1">
    <source>
        <dbReference type="ARBA" id="ARBA00010876"/>
    </source>
</evidence>
<dbReference type="Pfam" id="PF00849">
    <property type="entry name" value="PseudoU_synth_2"/>
    <property type="match status" value="1"/>
</dbReference>
<dbReference type="PANTHER" id="PTHR21600">
    <property type="entry name" value="MITOCHONDRIAL RNA PSEUDOURIDINE SYNTHASE"/>
    <property type="match status" value="1"/>
</dbReference>
<dbReference type="InterPro" id="IPR036986">
    <property type="entry name" value="S4_RNA-bd_sf"/>
</dbReference>
<sequence length="402" mass="45637">MSEPHNNFSSLDYSQYEEDVEELEQETDKKFSFVVSIEEDGERIDKVLSSRYPDFSRSRLKTVIEEGDVLVDGESVSKPKQKLLLGQQVDVTVKSRPEDCPFTPTPMDLDIVYEDDSILVINKPAGLVVHPATGHWNDTLVNGLLAYNESFSKLPRAGVVHRLDRETSGLMVVAKTEQAQLSLVKQLQERTVKREYWALTRGRAPVDKIIDASIERDPRNPIKFIVGKSARAKNALTREKLVQFTEVNGKPYSWVACRLQTGRTHQIRVHMESIGFPLIGDPLYRNRLPVPKDDGTKVSQFNRQALHASRLGLVHPLTGEVMEWFAEPPQDFTDVMDELGFGPWDRPTEVFGDPVVVLDSEADDFAPNEEAVGRISSWDDFDFGDEEDSTDYSVWKIEKRKD</sequence>
<dbReference type="SUPFAM" id="SSF55120">
    <property type="entry name" value="Pseudouridine synthase"/>
    <property type="match status" value="1"/>
</dbReference>
<dbReference type="InterPro" id="IPR006145">
    <property type="entry name" value="PsdUridine_synth_RsuA/RluA"/>
</dbReference>
<dbReference type="InterPro" id="IPR002942">
    <property type="entry name" value="S4_RNA-bd"/>
</dbReference>
<evidence type="ECO:0000256" key="4">
    <source>
        <dbReference type="ARBA" id="ARBA00038942"/>
    </source>
</evidence>
<dbReference type="SUPFAM" id="SSF55174">
    <property type="entry name" value="Alpha-L RNA-binding motif"/>
    <property type="match status" value="1"/>
</dbReference>
<dbReference type="CDD" id="cd02869">
    <property type="entry name" value="PseudoU_synth_RluA_like"/>
    <property type="match status" value="1"/>
</dbReference>
<evidence type="ECO:0000256" key="5">
    <source>
        <dbReference type="ARBA" id="ARBA00040039"/>
    </source>
</evidence>
<name>A0A227KTU9_9BURK</name>
<evidence type="ECO:0000256" key="9">
    <source>
        <dbReference type="PIRSR" id="PIRSR606225-1"/>
    </source>
</evidence>
<dbReference type="InterPro" id="IPR050188">
    <property type="entry name" value="RluA_PseudoU_synthase"/>
</dbReference>
<feature type="compositionally biased region" description="Polar residues" evidence="11">
    <location>
        <begin position="1"/>
        <end position="13"/>
    </location>
</feature>
<evidence type="ECO:0000256" key="11">
    <source>
        <dbReference type="SAM" id="MobiDB-lite"/>
    </source>
</evidence>
<evidence type="ECO:0000256" key="10">
    <source>
        <dbReference type="PROSITE-ProRule" id="PRU00182"/>
    </source>
</evidence>
<comment type="catalytic activity">
    <reaction evidence="3">
        <text>uridine(1911/1915/1917) in 23S rRNA = pseudouridine(1911/1915/1917) in 23S rRNA</text>
        <dbReference type="Rhea" id="RHEA:42524"/>
        <dbReference type="Rhea" id="RHEA-COMP:10097"/>
        <dbReference type="Rhea" id="RHEA-COMP:10098"/>
        <dbReference type="ChEBI" id="CHEBI:65314"/>
        <dbReference type="ChEBI" id="CHEBI:65315"/>
        <dbReference type="EC" id="5.4.99.23"/>
    </reaction>
</comment>
<dbReference type="GO" id="GO:0003723">
    <property type="term" value="F:RNA binding"/>
    <property type="evidence" value="ECO:0007669"/>
    <property type="project" value="UniProtKB-KW"/>
</dbReference>
<dbReference type="PROSITE" id="PS01129">
    <property type="entry name" value="PSI_RLU"/>
    <property type="match status" value="1"/>
</dbReference>
<feature type="active site" evidence="9">
    <location>
        <position position="164"/>
    </location>
</feature>
<evidence type="ECO:0000256" key="2">
    <source>
        <dbReference type="ARBA" id="ARBA00023235"/>
    </source>
</evidence>
<evidence type="ECO:0000313" key="14">
    <source>
        <dbReference type="Proteomes" id="UP000214610"/>
    </source>
</evidence>
<comment type="similarity">
    <text evidence="1">Belongs to the pseudouridine synthase RluA family.</text>
</comment>